<keyword evidence="1" id="KW-1133">Transmembrane helix</keyword>
<sequence>MENIIQIEGFVENLEIQFSQLGLKLGKHKQQYVKSKKFTCTVNGHLLQGNFHQLMFGDGSNVRIVTYRFDDVSCRHQIDAILNLDNGILHIPAWVGYGTTPAIIDLVIFFPILIGLGTMIFFGTILYSTEFGWILTLGFATALFLVYFIGFIFTIPYILYLAKKDQELLADIGFSQPELALQRIFYLHNGKFRFEHSYGEVYFNGKYCHGIHDCKKLVDVYPDFKLSDIYQPQGSTTPDFYSVGI</sequence>
<evidence type="ECO:0000313" key="3">
    <source>
        <dbReference type="Proteomes" id="UP000245977"/>
    </source>
</evidence>
<dbReference type="RefSeq" id="WP_065993402.1">
    <property type="nucleotide sequence ID" value="NZ_CP029397.2"/>
</dbReference>
<evidence type="ECO:0000313" key="2">
    <source>
        <dbReference type="EMBL" id="AWL30104.1"/>
    </source>
</evidence>
<evidence type="ECO:0000256" key="1">
    <source>
        <dbReference type="SAM" id="Phobius"/>
    </source>
</evidence>
<accession>A0A2S2FGM8</accession>
<gene>
    <name evidence="2" type="ORF">DJ533_16800</name>
</gene>
<keyword evidence="1" id="KW-0472">Membrane</keyword>
<keyword evidence="3" id="KW-1185">Reference proteome</keyword>
<name>A0A2S2FGM8_9GAMM</name>
<reference evidence="2" key="1">
    <citation type="submission" date="2019-08" db="EMBL/GenBank/DDBJ databases">
        <title>The complete genome of Acinetobacter defluvii strain WCHAD010030.</title>
        <authorList>
            <person name="Hu Y."/>
            <person name="Qin J."/>
            <person name="Feng Y."/>
            <person name="Zong Z."/>
        </authorList>
    </citation>
    <scope>NUCLEOTIDE SEQUENCE</scope>
    <source>
        <strain evidence="2">WCHA30</strain>
    </source>
</reference>
<organism evidence="2 3">
    <name type="scientific">Acinetobacter defluvii</name>
    <dbReference type="NCBI Taxonomy" id="1871111"/>
    <lineage>
        <taxon>Bacteria</taxon>
        <taxon>Pseudomonadati</taxon>
        <taxon>Pseudomonadota</taxon>
        <taxon>Gammaproteobacteria</taxon>
        <taxon>Moraxellales</taxon>
        <taxon>Moraxellaceae</taxon>
        <taxon>Acinetobacter</taxon>
    </lineage>
</organism>
<dbReference type="STRING" id="1871111.GCA_001704615_02529"/>
<dbReference type="EMBL" id="CP029397">
    <property type="protein sequence ID" value="AWL30104.1"/>
    <property type="molecule type" value="Genomic_DNA"/>
</dbReference>
<protein>
    <submittedName>
        <fullName evidence="2">Uncharacterized protein</fullName>
    </submittedName>
</protein>
<feature type="transmembrane region" description="Helical" evidence="1">
    <location>
        <begin position="133"/>
        <end position="159"/>
    </location>
</feature>
<dbReference type="KEGG" id="adv:DJ533_16800"/>
<keyword evidence="1" id="KW-0812">Transmembrane</keyword>
<feature type="transmembrane region" description="Helical" evidence="1">
    <location>
        <begin position="106"/>
        <end position="127"/>
    </location>
</feature>
<dbReference type="Proteomes" id="UP000245977">
    <property type="component" value="Chromosome"/>
</dbReference>
<dbReference type="AlphaFoldDB" id="A0A2S2FGM8"/>
<proteinExistence type="predicted"/>